<evidence type="ECO:0000256" key="1">
    <source>
        <dbReference type="SAM" id="MobiDB-lite"/>
    </source>
</evidence>
<feature type="compositionally biased region" description="Basic residues" evidence="1">
    <location>
        <begin position="1"/>
        <end position="11"/>
    </location>
</feature>
<gene>
    <name evidence="2" type="ORF">SOCE836_102430</name>
</gene>
<protein>
    <submittedName>
        <fullName evidence="2">Uncharacterized protein</fullName>
    </submittedName>
</protein>
<dbReference type="AlphaFoldDB" id="A0A4P2R4N8"/>
<feature type="region of interest" description="Disordered" evidence="1">
    <location>
        <begin position="1"/>
        <end position="76"/>
    </location>
</feature>
<evidence type="ECO:0000313" key="3">
    <source>
        <dbReference type="Proteomes" id="UP000295497"/>
    </source>
</evidence>
<proteinExistence type="predicted"/>
<feature type="compositionally biased region" description="Basic and acidic residues" evidence="1">
    <location>
        <begin position="35"/>
        <end position="57"/>
    </location>
</feature>
<accession>A0A4P2R4N8</accession>
<organism evidence="2 3">
    <name type="scientific">Sorangium cellulosum</name>
    <name type="common">Polyangium cellulosum</name>
    <dbReference type="NCBI Taxonomy" id="56"/>
    <lineage>
        <taxon>Bacteria</taxon>
        <taxon>Pseudomonadati</taxon>
        <taxon>Myxococcota</taxon>
        <taxon>Polyangia</taxon>
        <taxon>Polyangiales</taxon>
        <taxon>Polyangiaceae</taxon>
        <taxon>Sorangium</taxon>
    </lineage>
</organism>
<name>A0A4P2R4N8_SORCE</name>
<evidence type="ECO:0000313" key="2">
    <source>
        <dbReference type="EMBL" id="AUX38005.1"/>
    </source>
</evidence>
<reference evidence="2 3" key="1">
    <citation type="submission" date="2015-09" db="EMBL/GenBank/DDBJ databases">
        <title>Sorangium comparison.</title>
        <authorList>
            <person name="Zaburannyi N."/>
            <person name="Bunk B."/>
            <person name="Overmann J."/>
            <person name="Mueller R."/>
        </authorList>
    </citation>
    <scope>NUCLEOTIDE SEQUENCE [LARGE SCALE GENOMIC DNA]</scope>
    <source>
        <strain evidence="2 3">So ce836</strain>
    </source>
</reference>
<dbReference type="EMBL" id="CP012672">
    <property type="protein sequence ID" value="AUX38005.1"/>
    <property type="molecule type" value="Genomic_DNA"/>
</dbReference>
<dbReference type="Proteomes" id="UP000295497">
    <property type="component" value="Chromosome"/>
</dbReference>
<sequence length="288" mass="31792">MLLKSPRRRGRWSSAAARDAAPRRATSRHVAPRPQPEDPATRRRARDAASRARDRSSRVTAVATASGNGDRAPDGARRSFCIASERDVMQCCLAAIRVTSKVNYFAASISGRGHGRSIQRMPQALSSMTRAPWSARRGDVPGPRVMHSEMKPDVSAAFIAAQSLPRSHADHPVVTGQESQCISTGWPLQCRPGAAGLADAASMGMNARRARRNVFLFTLPGCHRRPPRLQTRYARRFEHATERAPEHVTERVTERVTDADERANVVVRNSPTKITVAHLSAWYIPRCH</sequence>